<accession>A0A0A9GTV1</accession>
<evidence type="ECO:0000256" key="1">
    <source>
        <dbReference type="SAM" id="MobiDB-lite"/>
    </source>
</evidence>
<organism evidence="2">
    <name type="scientific">Arundo donax</name>
    <name type="common">Giant reed</name>
    <name type="synonym">Donax arundinaceus</name>
    <dbReference type="NCBI Taxonomy" id="35708"/>
    <lineage>
        <taxon>Eukaryota</taxon>
        <taxon>Viridiplantae</taxon>
        <taxon>Streptophyta</taxon>
        <taxon>Embryophyta</taxon>
        <taxon>Tracheophyta</taxon>
        <taxon>Spermatophyta</taxon>
        <taxon>Magnoliopsida</taxon>
        <taxon>Liliopsida</taxon>
        <taxon>Poales</taxon>
        <taxon>Poaceae</taxon>
        <taxon>PACMAD clade</taxon>
        <taxon>Arundinoideae</taxon>
        <taxon>Arundineae</taxon>
        <taxon>Arundo</taxon>
    </lineage>
</organism>
<protein>
    <submittedName>
        <fullName evidence="2">Uncharacterized protein</fullName>
    </submittedName>
</protein>
<dbReference type="AlphaFoldDB" id="A0A0A9GTV1"/>
<name>A0A0A9GTV1_ARUDO</name>
<reference evidence="2" key="2">
    <citation type="journal article" date="2015" name="Data Brief">
        <title>Shoot transcriptome of the giant reed, Arundo donax.</title>
        <authorList>
            <person name="Barrero R.A."/>
            <person name="Guerrero F.D."/>
            <person name="Moolhuijzen P."/>
            <person name="Goolsby J.A."/>
            <person name="Tidwell J."/>
            <person name="Bellgard S.E."/>
            <person name="Bellgard M.I."/>
        </authorList>
    </citation>
    <scope>NUCLEOTIDE SEQUENCE</scope>
    <source>
        <tissue evidence="2">Shoot tissue taken approximately 20 cm above the soil surface</tissue>
    </source>
</reference>
<feature type="region of interest" description="Disordered" evidence="1">
    <location>
        <begin position="13"/>
        <end position="58"/>
    </location>
</feature>
<feature type="compositionally biased region" description="Low complexity" evidence="1">
    <location>
        <begin position="26"/>
        <end position="58"/>
    </location>
</feature>
<reference evidence="2" key="1">
    <citation type="submission" date="2014-09" db="EMBL/GenBank/DDBJ databases">
        <authorList>
            <person name="Magalhaes I.L.F."/>
            <person name="Oliveira U."/>
            <person name="Santos F.R."/>
            <person name="Vidigal T.H.D.A."/>
            <person name="Brescovit A.D."/>
            <person name="Santos A.J."/>
        </authorList>
    </citation>
    <scope>NUCLEOTIDE SEQUENCE</scope>
    <source>
        <tissue evidence="2">Shoot tissue taken approximately 20 cm above the soil surface</tissue>
    </source>
</reference>
<proteinExistence type="predicted"/>
<dbReference type="EMBL" id="GBRH01169924">
    <property type="protein sequence ID" value="JAE27972.1"/>
    <property type="molecule type" value="Transcribed_RNA"/>
</dbReference>
<evidence type="ECO:0000313" key="2">
    <source>
        <dbReference type="EMBL" id="JAE27972.1"/>
    </source>
</evidence>
<sequence length="58" mass="5715">MKDVVALLTEIRRPAAAAGDDAKPMPASAAAAAAAPVSPPVRSGHSSSCSFGVSDYST</sequence>